<dbReference type="GO" id="GO:0034599">
    <property type="term" value="P:cellular response to oxidative stress"/>
    <property type="evidence" value="ECO:0007669"/>
    <property type="project" value="TreeGrafter"/>
</dbReference>
<evidence type="ECO:0000256" key="1">
    <source>
        <dbReference type="ARBA" id="ARBA00007532"/>
    </source>
</evidence>
<dbReference type="RefSeq" id="WP_169264178.1">
    <property type="nucleotide sequence ID" value="NZ_CAWOXK010000002.1"/>
</dbReference>
<evidence type="ECO:0000256" key="6">
    <source>
        <dbReference type="ARBA" id="ARBA00023284"/>
    </source>
</evidence>
<proteinExistence type="inferred from homology"/>
<evidence type="ECO:0000256" key="3">
    <source>
        <dbReference type="ARBA" id="ARBA00022827"/>
    </source>
</evidence>
<dbReference type="PRINTS" id="PR00411">
    <property type="entry name" value="PNDRDTASEI"/>
</dbReference>
<dbReference type="KEGG" id="bsen:DP114_33360"/>
<comment type="similarity">
    <text evidence="1 10">Belongs to the class-I pyridine nucleotide-disulfide oxidoreductase family.</text>
</comment>
<feature type="domain" description="FAD/NAD(P)-binding" evidence="12">
    <location>
        <begin position="5"/>
        <end position="317"/>
    </location>
</feature>
<name>A0A856MMI1_9CYAN</name>
<evidence type="ECO:0000256" key="9">
    <source>
        <dbReference type="PIRSR" id="PIRSR000350-4"/>
    </source>
</evidence>
<keyword evidence="3 8" id="KW-0274">FAD</keyword>
<keyword evidence="8" id="KW-0520">NAD</keyword>
<dbReference type="InterPro" id="IPR046952">
    <property type="entry name" value="GSHR/TRXR-like"/>
</dbReference>
<feature type="active site" description="Proton acceptor" evidence="7">
    <location>
        <position position="436"/>
    </location>
</feature>
<feature type="binding site" evidence="8">
    <location>
        <position position="51"/>
    </location>
    <ligand>
        <name>FAD</name>
        <dbReference type="ChEBI" id="CHEBI:57692"/>
    </ligand>
</feature>
<dbReference type="PIRSF" id="PIRSF000350">
    <property type="entry name" value="Mercury_reductase_MerA"/>
    <property type="match status" value="1"/>
</dbReference>
<dbReference type="Gene3D" id="3.50.50.60">
    <property type="entry name" value="FAD/NAD(P)-binding domain"/>
    <property type="match status" value="2"/>
</dbReference>
<dbReference type="GO" id="GO:0006749">
    <property type="term" value="P:glutathione metabolic process"/>
    <property type="evidence" value="ECO:0007669"/>
    <property type="project" value="TreeGrafter"/>
</dbReference>
<dbReference type="PANTHER" id="PTHR42737">
    <property type="entry name" value="GLUTATHIONE REDUCTASE"/>
    <property type="match status" value="1"/>
</dbReference>
<keyword evidence="8" id="KW-0547">Nucleotide-binding</keyword>
<dbReference type="Proteomes" id="UP000503129">
    <property type="component" value="Plasmid pBOCT1"/>
</dbReference>
<dbReference type="PROSITE" id="PS00076">
    <property type="entry name" value="PYRIDINE_REDOX_1"/>
    <property type="match status" value="1"/>
</dbReference>
<keyword evidence="6 10" id="KW-0676">Redox-active center</keyword>
<dbReference type="GO" id="GO:0050660">
    <property type="term" value="F:flavin adenine dinucleotide binding"/>
    <property type="evidence" value="ECO:0007669"/>
    <property type="project" value="InterPro"/>
</dbReference>
<dbReference type="EC" id="1.8.1.7" evidence="13"/>
<dbReference type="SUPFAM" id="SSF55424">
    <property type="entry name" value="FAD/NAD-linked reductases, dimerisation (C-terminal) domain"/>
    <property type="match status" value="1"/>
</dbReference>
<dbReference type="AlphaFoldDB" id="A0A856MMI1"/>
<evidence type="ECO:0000313" key="13">
    <source>
        <dbReference type="EMBL" id="QDL12643.1"/>
    </source>
</evidence>
<keyword evidence="14" id="KW-1185">Reference proteome</keyword>
<evidence type="ECO:0000256" key="5">
    <source>
        <dbReference type="ARBA" id="ARBA00023157"/>
    </source>
</evidence>
<dbReference type="GO" id="GO:0004362">
    <property type="term" value="F:glutathione-disulfide reductase (NADPH) activity"/>
    <property type="evidence" value="ECO:0007669"/>
    <property type="project" value="UniProtKB-EC"/>
</dbReference>
<evidence type="ECO:0000313" key="14">
    <source>
        <dbReference type="Proteomes" id="UP000503129"/>
    </source>
</evidence>
<dbReference type="InterPro" id="IPR001100">
    <property type="entry name" value="Pyr_nuc-diS_OxRdtase"/>
</dbReference>
<evidence type="ECO:0000256" key="8">
    <source>
        <dbReference type="PIRSR" id="PIRSR000350-3"/>
    </source>
</evidence>
<dbReference type="InterPro" id="IPR016156">
    <property type="entry name" value="FAD/NAD-linked_Rdtase_dimer_sf"/>
</dbReference>
<keyword evidence="4 10" id="KW-0560">Oxidoreductase</keyword>
<feature type="binding site" evidence="8">
    <location>
        <position position="262"/>
    </location>
    <ligand>
        <name>NAD(+)</name>
        <dbReference type="ChEBI" id="CHEBI:57540"/>
    </ligand>
</feature>
<organism evidence="13 14">
    <name type="scientific">Brasilonema sennae CENA114</name>
    <dbReference type="NCBI Taxonomy" id="415709"/>
    <lineage>
        <taxon>Bacteria</taxon>
        <taxon>Bacillati</taxon>
        <taxon>Cyanobacteriota</taxon>
        <taxon>Cyanophyceae</taxon>
        <taxon>Nostocales</taxon>
        <taxon>Scytonemataceae</taxon>
        <taxon>Brasilonema</taxon>
        <taxon>Bromeliae group (in: Brasilonema)</taxon>
    </lineage>
</organism>
<evidence type="ECO:0000259" key="11">
    <source>
        <dbReference type="Pfam" id="PF02852"/>
    </source>
</evidence>
<feature type="binding site" evidence="8">
    <location>
        <position position="302"/>
    </location>
    <ligand>
        <name>FAD</name>
        <dbReference type="ChEBI" id="CHEBI:57692"/>
    </ligand>
</feature>
<dbReference type="InterPro" id="IPR023753">
    <property type="entry name" value="FAD/NAD-binding_dom"/>
</dbReference>
<gene>
    <name evidence="13" type="ORF">DP114_33360</name>
</gene>
<dbReference type="InterPro" id="IPR004099">
    <property type="entry name" value="Pyr_nucl-diS_OxRdtase_dimer"/>
</dbReference>
<comment type="cofactor">
    <cofactor evidence="8">
        <name>FAD</name>
        <dbReference type="ChEBI" id="CHEBI:57692"/>
    </cofactor>
    <text evidence="8">Binds 1 FAD per subunit.</text>
</comment>
<feature type="disulfide bond" description="Redox-active" evidence="9">
    <location>
        <begin position="42"/>
        <end position="47"/>
    </location>
</feature>
<evidence type="ECO:0000256" key="7">
    <source>
        <dbReference type="PIRSR" id="PIRSR000350-2"/>
    </source>
</evidence>
<geneLocation type="plasmid" evidence="14">
    <name>pboct1</name>
</geneLocation>
<dbReference type="SUPFAM" id="SSF51905">
    <property type="entry name" value="FAD/NAD(P)-binding domain"/>
    <property type="match status" value="1"/>
</dbReference>
<dbReference type="PRINTS" id="PR00368">
    <property type="entry name" value="FADPNR"/>
</dbReference>
<dbReference type="Pfam" id="PF07992">
    <property type="entry name" value="Pyr_redox_2"/>
    <property type="match status" value="1"/>
</dbReference>
<feature type="domain" description="Pyridine nucleotide-disulphide oxidoreductase dimerisation" evidence="11">
    <location>
        <begin position="337"/>
        <end position="444"/>
    </location>
</feature>
<dbReference type="Gene3D" id="3.30.390.30">
    <property type="match status" value="1"/>
</dbReference>
<dbReference type="PANTHER" id="PTHR42737:SF2">
    <property type="entry name" value="GLUTATHIONE REDUCTASE"/>
    <property type="match status" value="1"/>
</dbReference>
<evidence type="ECO:0000256" key="4">
    <source>
        <dbReference type="ARBA" id="ARBA00023002"/>
    </source>
</evidence>
<keyword evidence="2 10" id="KW-0285">Flavoprotein</keyword>
<sequence>MSFDYDLFVIGAGPGGIAAARLAAAYGVRVAIAERDQVGGTCVIHGCIPEKLMVYAASFSHFFEDADEYGWGKVQRRINWQQFMTAKDRAIEHLSQLHIKHLKEAGVELIYGQTKFLDAHTLDVAGRKITADKILIAVGGEAVKPNIPGFEYAITSRQMFELKQQPEHIAIIGSDQIAVKFAGSMNGLISKVTLIVAENRVLLNRDEDIRTAVQEIMEKNGIQVLCNTTVEKIEQIQDGFRLNLSGGKQDTVTVNTVLCATGRTPNLSGLDLEKVGVEVKQGAIAVDEYSRTTQTNIFAVGDCTSRPHWTPMAIATGRAFADTVFGNQPRTVNFECIPSALSSQPEAATVGLTEAEAREKFGESVRCYRSRFQPLFNSIAEPEEKTLIKLVVDGNTNEVLGAHMVGEYATEIIQCLGLAVRKGVTKKDFDATIGIHPSAAEEFFTLR</sequence>
<dbReference type="InterPro" id="IPR036188">
    <property type="entry name" value="FAD/NAD-bd_sf"/>
</dbReference>
<keyword evidence="5" id="KW-1015">Disulfide bond</keyword>
<dbReference type="GO" id="GO:0005829">
    <property type="term" value="C:cytosol"/>
    <property type="evidence" value="ECO:0007669"/>
    <property type="project" value="TreeGrafter"/>
</dbReference>
<dbReference type="Pfam" id="PF02852">
    <property type="entry name" value="Pyr_redox_dim"/>
    <property type="match status" value="1"/>
</dbReference>
<evidence type="ECO:0000256" key="2">
    <source>
        <dbReference type="ARBA" id="ARBA00022630"/>
    </source>
</evidence>
<accession>A0A856MMI1</accession>
<evidence type="ECO:0000256" key="10">
    <source>
        <dbReference type="RuleBase" id="RU003691"/>
    </source>
</evidence>
<reference evidence="13 14" key="1">
    <citation type="submission" date="2018-06" db="EMBL/GenBank/DDBJ databases">
        <title>Comparative genomics of Brasilonema spp. strains.</title>
        <authorList>
            <person name="Alvarenga D.O."/>
            <person name="Fiore M.F."/>
            <person name="Varani A.M."/>
        </authorList>
    </citation>
    <scope>NUCLEOTIDE SEQUENCE [LARGE SCALE GENOMIC DNA]</scope>
    <source>
        <strain evidence="13 14">CENA114</strain>
        <plasmid evidence="14">pboct1</plasmid>
    </source>
</reference>
<dbReference type="NCBIfam" id="NF004776">
    <property type="entry name" value="PRK06116.1"/>
    <property type="match status" value="1"/>
</dbReference>
<dbReference type="GO" id="GO:0045454">
    <property type="term" value="P:cell redox homeostasis"/>
    <property type="evidence" value="ECO:0007669"/>
    <property type="project" value="InterPro"/>
</dbReference>
<dbReference type="EMBL" id="CP030119">
    <property type="protein sequence ID" value="QDL12643.1"/>
    <property type="molecule type" value="Genomic_DNA"/>
</dbReference>
<keyword evidence="13" id="KW-0614">Plasmid</keyword>
<evidence type="ECO:0000259" key="12">
    <source>
        <dbReference type="Pfam" id="PF07992"/>
    </source>
</evidence>
<dbReference type="InterPro" id="IPR012999">
    <property type="entry name" value="Pyr_OxRdtase_I_AS"/>
</dbReference>
<protein>
    <submittedName>
        <fullName evidence="13">Glutathione-disulfide reductase</fullName>
        <ecNumber evidence="13">1.8.1.7</ecNumber>
    </submittedName>
</protein>